<keyword evidence="4" id="KW-0695">RNA-directed DNA polymerase</keyword>
<accession>A0ABQ5GQF1</accession>
<dbReference type="Proteomes" id="UP001151760">
    <property type="component" value="Unassembled WGS sequence"/>
</dbReference>
<feature type="region of interest" description="Disordered" evidence="2">
    <location>
        <begin position="28"/>
        <end position="79"/>
    </location>
</feature>
<feature type="domain" description="CCHC-type" evidence="3">
    <location>
        <begin position="101"/>
        <end position="116"/>
    </location>
</feature>
<evidence type="ECO:0000256" key="1">
    <source>
        <dbReference type="PROSITE-ProRule" id="PRU00047"/>
    </source>
</evidence>
<keyword evidence="4" id="KW-0808">Transferase</keyword>
<keyword evidence="1" id="KW-0863">Zinc-finger</keyword>
<dbReference type="GO" id="GO:0003964">
    <property type="term" value="F:RNA-directed DNA polymerase activity"/>
    <property type="evidence" value="ECO:0007669"/>
    <property type="project" value="UniProtKB-KW"/>
</dbReference>
<organism evidence="4 5">
    <name type="scientific">Tanacetum coccineum</name>
    <dbReference type="NCBI Taxonomy" id="301880"/>
    <lineage>
        <taxon>Eukaryota</taxon>
        <taxon>Viridiplantae</taxon>
        <taxon>Streptophyta</taxon>
        <taxon>Embryophyta</taxon>
        <taxon>Tracheophyta</taxon>
        <taxon>Spermatophyta</taxon>
        <taxon>Magnoliopsida</taxon>
        <taxon>eudicotyledons</taxon>
        <taxon>Gunneridae</taxon>
        <taxon>Pentapetalae</taxon>
        <taxon>asterids</taxon>
        <taxon>campanulids</taxon>
        <taxon>Asterales</taxon>
        <taxon>Asteraceae</taxon>
        <taxon>Asteroideae</taxon>
        <taxon>Anthemideae</taxon>
        <taxon>Anthemidinae</taxon>
        <taxon>Tanacetum</taxon>
    </lineage>
</organism>
<evidence type="ECO:0000259" key="3">
    <source>
        <dbReference type="PROSITE" id="PS50158"/>
    </source>
</evidence>
<feature type="compositionally biased region" description="Basic and acidic residues" evidence="2">
    <location>
        <begin position="32"/>
        <end position="58"/>
    </location>
</feature>
<gene>
    <name evidence="4" type="ORF">Tco_1044244</name>
</gene>
<sequence length="137" mass="14938">MVVATEPNTIQKDVQIAGTLTDKALRNGTIKKNLEKRGKGGEASKDRNGRDDNKKTRTENAFATTANPVRGGYTGMTPRDCRVVPRNVNPVNARNPVARTCYECGSTDHIKAACPRLNQAQRPRGNHHNQFVAINGG</sequence>
<reference evidence="4" key="2">
    <citation type="submission" date="2022-01" db="EMBL/GenBank/DDBJ databases">
        <authorList>
            <person name="Yamashiro T."/>
            <person name="Shiraishi A."/>
            <person name="Satake H."/>
            <person name="Nakayama K."/>
        </authorList>
    </citation>
    <scope>NUCLEOTIDE SEQUENCE</scope>
</reference>
<keyword evidence="4" id="KW-0548">Nucleotidyltransferase</keyword>
<evidence type="ECO:0000313" key="4">
    <source>
        <dbReference type="EMBL" id="GJT77519.1"/>
    </source>
</evidence>
<keyword evidence="1" id="KW-0862">Zinc</keyword>
<reference evidence="4" key="1">
    <citation type="journal article" date="2022" name="Int. J. Mol. Sci.">
        <title>Draft Genome of Tanacetum Coccineum: Genomic Comparison of Closely Related Tanacetum-Family Plants.</title>
        <authorList>
            <person name="Yamashiro T."/>
            <person name="Shiraishi A."/>
            <person name="Nakayama K."/>
            <person name="Satake H."/>
        </authorList>
    </citation>
    <scope>NUCLEOTIDE SEQUENCE</scope>
</reference>
<dbReference type="PROSITE" id="PS50158">
    <property type="entry name" value="ZF_CCHC"/>
    <property type="match status" value="1"/>
</dbReference>
<protein>
    <submittedName>
        <fullName evidence="4">Reverse transcriptase domain-containing protein</fullName>
    </submittedName>
</protein>
<comment type="caution">
    <text evidence="4">The sequence shown here is derived from an EMBL/GenBank/DDBJ whole genome shotgun (WGS) entry which is preliminary data.</text>
</comment>
<keyword evidence="1" id="KW-0479">Metal-binding</keyword>
<name>A0ABQ5GQF1_9ASTR</name>
<dbReference type="Gene3D" id="4.10.60.10">
    <property type="entry name" value="Zinc finger, CCHC-type"/>
    <property type="match status" value="1"/>
</dbReference>
<evidence type="ECO:0000256" key="2">
    <source>
        <dbReference type="SAM" id="MobiDB-lite"/>
    </source>
</evidence>
<dbReference type="InterPro" id="IPR001878">
    <property type="entry name" value="Znf_CCHC"/>
</dbReference>
<proteinExistence type="predicted"/>
<keyword evidence="5" id="KW-1185">Reference proteome</keyword>
<evidence type="ECO:0000313" key="5">
    <source>
        <dbReference type="Proteomes" id="UP001151760"/>
    </source>
</evidence>
<dbReference type="EMBL" id="BQNB010018718">
    <property type="protein sequence ID" value="GJT77519.1"/>
    <property type="molecule type" value="Genomic_DNA"/>
</dbReference>